<protein>
    <submittedName>
        <fullName evidence="1">Zf-FLZ domain-containing protein</fullName>
    </submittedName>
</protein>
<accession>A0ACB7ULY7</accession>
<dbReference type="Proteomes" id="UP000827976">
    <property type="component" value="Chromosome 15"/>
</dbReference>
<gene>
    <name evidence="1" type="ORF">IHE45_15G068300</name>
</gene>
<reference evidence="2" key="1">
    <citation type="journal article" date="2022" name="Nat. Commun.">
        <title>Chromosome evolution and the genetic basis of agronomically important traits in greater yam.</title>
        <authorList>
            <person name="Bredeson J.V."/>
            <person name="Lyons J.B."/>
            <person name="Oniyinde I.O."/>
            <person name="Okereke N.R."/>
            <person name="Kolade O."/>
            <person name="Nnabue I."/>
            <person name="Nwadili C.O."/>
            <person name="Hribova E."/>
            <person name="Parker M."/>
            <person name="Nwogha J."/>
            <person name="Shu S."/>
            <person name="Carlson J."/>
            <person name="Kariba R."/>
            <person name="Muthemba S."/>
            <person name="Knop K."/>
            <person name="Barton G.J."/>
            <person name="Sherwood A.V."/>
            <person name="Lopez-Montes A."/>
            <person name="Asiedu R."/>
            <person name="Jamnadass R."/>
            <person name="Muchugi A."/>
            <person name="Goodstein D."/>
            <person name="Egesi C.N."/>
            <person name="Featherston J."/>
            <person name="Asfaw A."/>
            <person name="Simpson G.G."/>
            <person name="Dolezel J."/>
            <person name="Hendre P.S."/>
            <person name="Van Deynze A."/>
            <person name="Kumar P.L."/>
            <person name="Obidiegwu J.E."/>
            <person name="Bhattacharjee R."/>
            <person name="Rokhsar D.S."/>
        </authorList>
    </citation>
    <scope>NUCLEOTIDE SEQUENCE [LARGE SCALE GENOMIC DNA]</scope>
    <source>
        <strain evidence="2">cv. TDa95/00328</strain>
    </source>
</reference>
<sequence>MFRKRSRSVENETNCSITAESKLFFAEKPVGLGIADAALKGDTRLVFFAPKLKIQIPSPTNSLTEESHLSPILEFGIKTKNSNLSLFSPCGNNNNKSSDQLFLKSLSAKDIDQHSEDYTCVISHGPNPKTIHIFDDCVFENFGHNSFLPSCFACKKSLCLDKDHSLIYRGDKVFCCHECCNQEMVLDQGSSV</sequence>
<dbReference type="EMBL" id="CM037025">
    <property type="protein sequence ID" value="KAH7661497.1"/>
    <property type="molecule type" value="Genomic_DNA"/>
</dbReference>
<name>A0ACB7ULY7_DIOAL</name>
<comment type="caution">
    <text evidence="1">The sequence shown here is derived from an EMBL/GenBank/DDBJ whole genome shotgun (WGS) entry which is preliminary data.</text>
</comment>
<evidence type="ECO:0000313" key="2">
    <source>
        <dbReference type="Proteomes" id="UP000827976"/>
    </source>
</evidence>
<keyword evidence="2" id="KW-1185">Reference proteome</keyword>
<organism evidence="1 2">
    <name type="scientific">Dioscorea alata</name>
    <name type="common">Purple yam</name>
    <dbReference type="NCBI Taxonomy" id="55571"/>
    <lineage>
        <taxon>Eukaryota</taxon>
        <taxon>Viridiplantae</taxon>
        <taxon>Streptophyta</taxon>
        <taxon>Embryophyta</taxon>
        <taxon>Tracheophyta</taxon>
        <taxon>Spermatophyta</taxon>
        <taxon>Magnoliopsida</taxon>
        <taxon>Liliopsida</taxon>
        <taxon>Dioscoreales</taxon>
        <taxon>Dioscoreaceae</taxon>
        <taxon>Dioscorea</taxon>
    </lineage>
</organism>
<evidence type="ECO:0000313" key="1">
    <source>
        <dbReference type="EMBL" id="KAH7661497.1"/>
    </source>
</evidence>
<proteinExistence type="predicted"/>